<reference evidence="1 2" key="1">
    <citation type="journal article" date="2019" name="Sci. Rep.">
        <title>Orb-weaving spider Araneus ventricosus genome elucidates the spidroin gene catalogue.</title>
        <authorList>
            <person name="Kono N."/>
            <person name="Nakamura H."/>
            <person name="Ohtoshi R."/>
            <person name="Moran D.A.P."/>
            <person name="Shinohara A."/>
            <person name="Yoshida Y."/>
            <person name="Fujiwara M."/>
            <person name="Mori M."/>
            <person name="Tomita M."/>
            <person name="Arakawa K."/>
        </authorList>
    </citation>
    <scope>NUCLEOTIDE SEQUENCE [LARGE SCALE GENOMIC DNA]</scope>
</reference>
<sequence>MRGGKFRGFFFKHLSCDGEYFLKEPIAKQRDIFETVCSDLLVTQRVKAVREVELGRHRADRKWMDLRGVDCFDERLKTFVARLATDRNIEIRTFFLIRCLLEYHLLPVTE</sequence>
<gene>
    <name evidence="1" type="ORF">AVEN_137803_1</name>
</gene>
<organism evidence="1 2">
    <name type="scientific">Araneus ventricosus</name>
    <name type="common">Orbweaver spider</name>
    <name type="synonym">Epeira ventricosa</name>
    <dbReference type="NCBI Taxonomy" id="182803"/>
    <lineage>
        <taxon>Eukaryota</taxon>
        <taxon>Metazoa</taxon>
        <taxon>Ecdysozoa</taxon>
        <taxon>Arthropoda</taxon>
        <taxon>Chelicerata</taxon>
        <taxon>Arachnida</taxon>
        <taxon>Araneae</taxon>
        <taxon>Araneomorphae</taxon>
        <taxon>Entelegynae</taxon>
        <taxon>Araneoidea</taxon>
        <taxon>Araneidae</taxon>
        <taxon>Araneus</taxon>
    </lineage>
</organism>
<comment type="caution">
    <text evidence="1">The sequence shown here is derived from an EMBL/GenBank/DDBJ whole genome shotgun (WGS) entry which is preliminary data.</text>
</comment>
<evidence type="ECO:0000313" key="2">
    <source>
        <dbReference type="Proteomes" id="UP000499080"/>
    </source>
</evidence>
<name>A0A4Y2PLE9_ARAVE</name>
<proteinExistence type="predicted"/>
<evidence type="ECO:0000313" key="1">
    <source>
        <dbReference type="EMBL" id="GBN50926.1"/>
    </source>
</evidence>
<dbReference type="EMBL" id="BGPR01011359">
    <property type="protein sequence ID" value="GBN50926.1"/>
    <property type="molecule type" value="Genomic_DNA"/>
</dbReference>
<keyword evidence="2" id="KW-1185">Reference proteome</keyword>
<dbReference type="AlphaFoldDB" id="A0A4Y2PLE9"/>
<dbReference type="Proteomes" id="UP000499080">
    <property type="component" value="Unassembled WGS sequence"/>
</dbReference>
<accession>A0A4Y2PLE9</accession>
<protein>
    <submittedName>
        <fullName evidence="1">Uncharacterized protein</fullName>
    </submittedName>
</protein>